<dbReference type="InterPro" id="IPR029035">
    <property type="entry name" value="DHS-like_NAD/FAD-binding_dom"/>
</dbReference>
<reference evidence="1" key="2">
    <citation type="submission" date="2018-07" db="EMBL/GenBank/DDBJ databases">
        <authorList>
            <consortium name="NCBI Pathogen Detection Project"/>
        </authorList>
    </citation>
    <scope>NUCLEOTIDE SEQUENCE</scope>
    <source>
        <strain evidence="1">13-2002</strain>
    </source>
</reference>
<gene>
    <name evidence="1" type="ORF">G0D52_15735</name>
</gene>
<proteinExistence type="predicted"/>
<dbReference type="Pfam" id="PF13289">
    <property type="entry name" value="SIR2_2"/>
    <property type="match status" value="1"/>
</dbReference>
<comment type="caution">
    <text evidence="1">The sequence shown here is derived from an EMBL/GenBank/DDBJ whole genome shotgun (WGS) entry which is preliminary data.</text>
</comment>
<protein>
    <recommendedName>
        <fullName evidence="2">SIR2-like domain-containing protein</fullName>
    </recommendedName>
</protein>
<evidence type="ECO:0000313" key="1">
    <source>
        <dbReference type="EMBL" id="HAC6957769.1"/>
    </source>
</evidence>
<evidence type="ECO:0008006" key="2">
    <source>
        <dbReference type="Google" id="ProtNLM"/>
    </source>
</evidence>
<dbReference type="EMBL" id="DAAMJU010000029">
    <property type="protein sequence ID" value="HAC6957769.1"/>
    <property type="molecule type" value="Genomic_DNA"/>
</dbReference>
<name>A0A3U6SJV4_SALET</name>
<dbReference type="SUPFAM" id="SSF52467">
    <property type="entry name" value="DHS-like NAD/FAD-binding domain"/>
    <property type="match status" value="1"/>
</dbReference>
<organism evidence="1">
    <name type="scientific">Salmonella enterica I</name>
    <dbReference type="NCBI Taxonomy" id="59201"/>
    <lineage>
        <taxon>Bacteria</taxon>
        <taxon>Pseudomonadati</taxon>
        <taxon>Pseudomonadota</taxon>
        <taxon>Gammaproteobacteria</taxon>
        <taxon>Enterobacterales</taxon>
        <taxon>Enterobacteriaceae</taxon>
        <taxon>Salmonella</taxon>
    </lineage>
</organism>
<dbReference type="AlphaFoldDB" id="A0A3U6SJV4"/>
<reference evidence="1" key="1">
    <citation type="journal article" date="2018" name="Genome Biol.">
        <title>SKESA: strategic k-mer extension for scrupulous assemblies.</title>
        <authorList>
            <person name="Souvorov A."/>
            <person name="Agarwala R."/>
            <person name="Lipman D.J."/>
        </authorList>
    </citation>
    <scope>NUCLEOTIDE SEQUENCE</scope>
    <source>
        <strain evidence="1">13-2002</strain>
    </source>
</reference>
<sequence>MRFHPEGPSIPDILLERCDTGRVVFLCGAGVSLPSGMPSFVELTQHVIEYFDPPYDSEIMAAFRPWLHDQSSANVPLDQIFNLLHLEYGKDEVNALVSKRLGTARTDIEVGREHALIKRISSNQSGVPQIVTTNFDRLFEVNQAQDNLTRYVPPAFPNLNFGSTIEGITYLHGRLVDENAVNHPYVLSSADFGRAYLSEGWATNFIKLLLERYIVVLVGYQAEDPPVKYLLQGLNHDGQYDRSRLYAFDRGLAEDIEAKWRDRGVTAIAYSDHPALWKTLEAWAERADDPRRWRASIIAKSQQDPKVLAPYERGQLAHILRTTQGAKLFSEAVPLPHPEWLCVMDANIRSAKQKKRYYELDDNDAETFDPQEAYGLDDDLQDISEDEYKRGVVSNDNLLEWRDEDDNPSDYHRLAGCLETMPKRLSHLMAWFCKSLDSPVMAWWAIRKISIHPLLLQNIERNIEHSTSIHKRSRQLWSLILEHHKDPRNRRYDVDWYDLKDRITNQGWTTCVLREFRRVMTPRLEMKLPYGLGEVRPPSSSWEEIQFSELGQFEVVFTERHDDDLDVPDNVLLQVFSALEAQIIIASGMLDDIDTYYFPSPSCYPERAVEGEEHFAKGAEILTWFVHLLDRVVMKWPELAKAHVTTWPVKEPFFFRKLRLYAFSKTGVFEADRVAEELLSLDQSGFWDTNVTRELLFLLTDRWEEFSQENQNRIIEHILTGPNHLLYFPEKNIPKQREILAARYARYLELSGCKMSTIHRDQLTAMIKRIPDWNDGWATSVVINWGSRTGWVRTDEKPDIILDLPANEIIPKVKEILKREDDSFTSRQPFVGLIKENPRKALSALAIAGRGGDYPKEFWSPMISELPKDLKPRVRRVFLNRIVRLPVTALVELRHTLSNWLEQNLAATLEFDEDLGWAVYDHVIEGILSGGADATRSGFGEVIRNGEVVIQSRRTFSHAINGPVGKCTQALFQVMPSEEKKAGSLIPYSIKSRIERLFTAPGEGADHTIAITTRNLNWLMFVDPAWAKEWLIPILDLKHPAAEPAWNGYLHCNDMPSIAVAELIKPYFLNLIPWIESLSWEKNYSVRASQWLGLMRMFHPDEPSSPSRNEMRSILRELSDEARNRFISWLGLVGQKNESGWVKYVIPLIREDWPKERQYRTTSSVKAWVGLLDDTGDKFPEVYDSVKTYLVPIETIDHLFYRFTRELGGKEAIAAIFPETTLDLMDKITPQIFTRTSGELQKILELIGDTDTSLIKDSRYLRLIALVEKN</sequence>
<dbReference type="RefSeq" id="WP_024148561.1">
    <property type="nucleotide sequence ID" value="NZ_CP160157.1"/>
</dbReference>
<accession>A0A3U6SJV4</accession>
<dbReference type="Gene3D" id="3.40.50.1220">
    <property type="entry name" value="TPP-binding domain"/>
    <property type="match status" value="1"/>
</dbReference>